<dbReference type="InterPro" id="IPR032290">
    <property type="entry name" value="DUF4839"/>
</dbReference>
<feature type="region of interest" description="Disordered" evidence="1">
    <location>
        <begin position="1"/>
        <end position="26"/>
    </location>
</feature>
<name>A0A6I0VBG0_BIFAD</name>
<evidence type="ECO:0000313" key="2">
    <source>
        <dbReference type="EMBL" id="KAB6030178.1"/>
    </source>
</evidence>
<accession>A0A6I0VBG0</accession>
<protein>
    <submittedName>
        <fullName evidence="2">DUF4839 domain-containing protein</fullName>
    </submittedName>
</protein>
<proteinExistence type="predicted"/>
<dbReference type="Proteomes" id="UP000470926">
    <property type="component" value="Unassembled WGS sequence"/>
</dbReference>
<comment type="caution">
    <text evidence="2">The sequence shown here is derived from an EMBL/GenBank/DDBJ whole genome shotgun (WGS) entry which is preliminary data.</text>
</comment>
<dbReference type="AlphaFoldDB" id="A0A6I0VBG0"/>
<reference evidence="2 3" key="1">
    <citation type="journal article" date="2019" name="Nat. Med.">
        <title>A library of human gut bacterial isolates paired with longitudinal multiomics data enables mechanistic microbiome research.</title>
        <authorList>
            <person name="Poyet M."/>
            <person name="Groussin M."/>
            <person name="Gibbons S.M."/>
            <person name="Avila-Pacheco J."/>
            <person name="Jiang X."/>
            <person name="Kearney S.M."/>
            <person name="Perrotta A.R."/>
            <person name="Berdy B."/>
            <person name="Zhao S."/>
            <person name="Lieberman T.D."/>
            <person name="Swanson P.K."/>
            <person name="Smith M."/>
            <person name="Roesemann S."/>
            <person name="Alexander J.E."/>
            <person name="Rich S.A."/>
            <person name="Livny J."/>
            <person name="Vlamakis H."/>
            <person name="Clish C."/>
            <person name="Bullock K."/>
            <person name="Deik A."/>
            <person name="Scott J."/>
            <person name="Pierce K.A."/>
            <person name="Xavier R.J."/>
            <person name="Alm E.J."/>
        </authorList>
    </citation>
    <scope>NUCLEOTIDE SEQUENCE [LARGE SCALE GENOMIC DNA]</scope>
    <source>
        <strain evidence="2 3">BIOML-A26</strain>
    </source>
</reference>
<organism evidence="2 3">
    <name type="scientific">Bifidobacterium adolescentis</name>
    <dbReference type="NCBI Taxonomy" id="1680"/>
    <lineage>
        <taxon>Bacteria</taxon>
        <taxon>Bacillati</taxon>
        <taxon>Actinomycetota</taxon>
        <taxon>Actinomycetes</taxon>
        <taxon>Bifidobacteriales</taxon>
        <taxon>Bifidobacteriaceae</taxon>
        <taxon>Bifidobacterium</taxon>
    </lineage>
</organism>
<sequence>MTDGEVTLTVREKEPAQQQKPQQADSNGIITAANNPEFAALLGVKDPFDSSVAAFAEKYKGRTIEFDGNIAGIIPNDKHPRYLFDDTLVYAGDYSTESVNGPSFRFEGITWSDFHDGSVGIPAFVREGQNVHIKATVDKYNPDNGIFKLDLVEMTER</sequence>
<evidence type="ECO:0000256" key="1">
    <source>
        <dbReference type="SAM" id="MobiDB-lite"/>
    </source>
</evidence>
<gene>
    <name evidence="2" type="ORF">GA542_04760</name>
</gene>
<dbReference type="EMBL" id="WDFR01000002">
    <property type="protein sequence ID" value="KAB6030178.1"/>
    <property type="molecule type" value="Genomic_DNA"/>
</dbReference>
<evidence type="ECO:0000313" key="3">
    <source>
        <dbReference type="Proteomes" id="UP000470926"/>
    </source>
</evidence>
<dbReference type="Pfam" id="PF16127">
    <property type="entry name" value="DUF4839"/>
    <property type="match status" value="1"/>
</dbReference>